<dbReference type="Proteomes" id="UP000460272">
    <property type="component" value="Unassembled WGS sequence"/>
</dbReference>
<organism evidence="3 4">
    <name type="scientific">Trebonia kvetii</name>
    <dbReference type="NCBI Taxonomy" id="2480626"/>
    <lineage>
        <taxon>Bacteria</taxon>
        <taxon>Bacillati</taxon>
        <taxon>Actinomycetota</taxon>
        <taxon>Actinomycetes</taxon>
        <taxon>Streptosporangiales</taxon>
        <taxon>Treboniaceae</taxon>
        <taxon>Trebonia</taxon>
    </lineage>
</organism>
<dbReference type="Pfam" id="PF07883">
    <property type="entry name" value="Cupin_2"/>
    <property type="match status" value="1"/>
</dbReference>
<feature type="domain" description="HTH cro/C1-type" evidence="2">
    <location>
        <begin position="14"/>
        <end position="68"/>
    </location>
</feature>
<evidence type="ECO:0000313" key="4">
    <source>
        <dbReference type="Proteomes" id="UP000460272"/>
    </source>
</evidence>
<dbReference type="PROSITE" id="PS50943">
    <property type="entry name" value="HTH_CROC1"/>
    <property type="match status" value="1"/>
</dbReference>
<dbReference type="GO" id="GO:0003700">
    <property type="term" value="F:DNA-binding transcription factor activity"/>
    <property type="evidence" value="ECO:0007669"/>
    <property type="project" value="TreeGrafter"/>
</dbReference>
<sequence length="186" mass="20368">MDTTTTAQDVGSKVRAYRQMRKMTLRTLAEQAEVSVSFLSQLERGASGASIPTLRMIAEALGLTLADLFSDETASPHRVLRAADRPTISTSSVDKFMLTRRPLQNMEVLEGVVHPGGTVGSPSYTHGDSQELLLVLSGTIRLVLNEEEYLLTAGDSAEYRSSFTHCVINETDEDVRVLWIISPPSL</sequence>
<evidence type="ECO:0000259" key="2">
    <source>
        <dbReference type="PROSITE" id="PS50943"/>
    </source>
</evidence>
<accession>A0A6P2BXC8</accession>
<dbReference type="CDD" id="cd00093">
    <property type="entry name" value="HTH_XRE"/>
    <property type="match status" value="1"/>
</dbReference>
<keyword evidence="4" id="KW-1185">Reference proteome</keyword>
<dbReference type="PANTHER" id="PTHR46797">
    <property type="entry name" value="HTH-TYPE TRANSCRIPTIONAL REGULATOR"/>
    <property type="match status" value="1"/>
</dbReference>
<keyword evidence="1" id="KW-0238">DNA-binding</keyword>
<dbReference type="Gene3D" id="1.10.260.40">
    <property type="entry name" value="lambda repressor-like DNA-binding domains"/>
    <property type="match status" value="1"/>
</dbReference>
<evidence type="ECO:0000313" key="3">
    <source>
        <dbReference type="EMBL" id="TVZ01833.1"/>
    </source>
</evidence>
<dbReference type="InterPro" id="IPR014710">
    <property type="entry name" value="RmlC-like_jellyroll"/>
</dbReference>
<evidence type="ECO:0000256" key="1">
    <source>
        <dbReference type="ARBA" id="ARBA00023125"/>
    </source>
</evidence>
<dbReference type="OrthoDB" id="5114244at2"/>
<dbReference type="Pfam" id="PF01381">
    <property type="entry name" value="HTH_3"/>
    <property type="match status" value="1"/>
</dbReference>
<proteinExistence type="predicted"/>
<comment type="caution">
    <text evidence="3">The sequence shown here is derived from an EMBL/GenBank/DDBJ whole genome shotgun (WGS) entry which is preliminary data.</text>
</comment>
<dbReference type="InterPro" id="IPR011051">
    <property type="entry name" value="RmlC_Cupin_sf"/>
</dbReference>
<dbReference type="AlphaFoldDB" id="A0A6P2BXC8"/>
<dbReference type="PANTHER" id="PTHR46797:SF1">
    <property type="entry name" value="METHYLPHOSPHONATE SYNTHASE"/>
    <property type="match status" value="1"/>
</dbReference>
<dbReference type="InterPro" id="IPR010982">
    <property type="entry name" value="Lambda_DNA-bd_dom_sf"/>
</dbReference>
<protein>
    <submittedName>
        <fullName evidence="3">XRE family transcriptional regulator</fullName>
    </submittedName>
</protein>
<dbReference type="GO" id="GO:0003677">
    <property type="term" value="F:DNA binding"/>
    <property type="evidence" value="ECO:0007669"/>
    <property type="project" value="UniProtKB-KW"/>
</dbReference>
<name>A0A6P2BXC8_9ACTN</name>
<dbReference type="InterPro" id="IPR013096">
    <property type="entry name" value="Cupin_2"/>
</dbReference>
<dbReference type="GO" id="GO:0005829">
    <property type="term" value="C:cytosol"/>
    <property type="evidence" value="ECO:0007669"/>
    <property type="project" value="TreeGrafter"/>
</dbReference>
<dbReference type="EMBL" id="RPFW01000006">
    <property type="protein sequence ID" value="TVZ01833.1"/>
    <property type="molecule type" value="Genomic_DNA"/>
</dbReference>
<dbReference type="SUPFAM" id="SSF47413">
    <property type="entry name" value="lambda repressor-like DNA-binding domains"/>
    <property type="match status" value="1"/>
</dbReference>
<dbReference type="Gene3D" id="2.60.120.10">
    <property type="entry name" value="Jelly Rolls"/>
    <property type="match status" value="1"/>
</dbReference>
<dbReference type="RefSeq" id="WP_145858724.1">
    <property type="nucleotide sequence ID" value="NZ_RPFW01000006.1"/>
</dbReference>
<dbReference type="SUPFAM" id="SSF51182">
    <property type="entry name" value="RmlC-like cupins"/>
    <property type="match status" value="1"/>
</dbReference>
<dbReference type="InterPro" id="IPR001387">
    <property type="entry name" value="Cro/C1-type_HTH"/>
</dbReference>
<dbReference type="CDD" id="cd02209">
    <property type="entry name" value="cupin_XRE_C"/>
    <property type="match status" value="1"/>
</dbReference>
<gene>
    <name evidence="3" type="ORF">EAS64_30790</name>
</gene>
<reference evidence="3 4" key="1">
    <citation type="submission" date="2018-11" db="EMBL/GenBank/DDBJ databases">
        <title>Trebonia kvetii gen.nov., sp.nov., a novel acidophilic actinobacterium, and proposal of the new actinobacterial family Treboniaceae fam. nov.</title>
        <authorList>
            <person name="Rapoport D."/>
            <person name="Sagova-Mareckova M."/>
            <person name="Sedlacek I."/>
            <person name="Provaznik J."/>
            <person name="Kralova S."/>
            <person name="Pavlinic D."/>
            <person name="Benes V."/>
            <person name="Kopecky J."/>
        </authorList>
    </citation>
    <scope>NUCLEOTIDE SEQUENCE [LARGE SCALE GENOMIC DNA]</scope>
    <source>
        <strain evidence="3 4">15Tr583</strain>
    </source>
</reference>
<dbReference type="SMART" id="SM00530">
    <property type="entry name" value="HTH_XRE"/>
    <property type="match status" value="1"/>
</dbReference>
<dbReference type="InterPro" id="IPR050807">
    <property type="entry name" value="TransReg_Diox_bact_type"/>
</dbReference>